<reference evidence="2" key="3">
    <citation type="submission" date="2015-04" db="UniProtKB">
        <authorList>
            <consortium name="EnsemblPlants"/>
        </authorList>
    </citation>
    <scope>IDENTIFICATION</scope>
</reference>
<reference evidence="2 3" key="1">
    <citation type="submission" date="2012-08" db="EMBL/GenBank/DDBJ databases">
        <title>Oryza genome evolution.</title>
        <authorList>
            <person name="Wing R.A."/>
        </authorList>
    </citation>
    <scope>NUCLEOTIDE SEQUENCE</scope>
</reference>
<dbReference type="eggNOG" id="ENOG502SK9M">
    <property type="taxonomic scope" value="Eukaryota"/>
</dbReference>
<dbReference type="PANTHER" id="PTHR31147:SF8">
    <property type="entry name" value="OS04G0194466 PROTEIN"/>
    <property type="match status" value="1"/>
</dbReference>
<protein>
    <submittedName>
        <fullName evidence="2">Uncharacterized protein</fullName>
    </submittedName>
</protein>
<dbReference type="PANTHER" id="PTHR31147">
    <property type="entry name" value="ACYL TRANSFERASE 4"/>
    <property type="match status" value="1"/>
</dbReference>
<reference evidence="3" key="2">
    <citation type="submission" date="2013-12" db="EMBL/GenBank/DDBJ databases">
        <authorList>
            <person name="Yu Y."/>
            <person name="Lee S."/>
            <person name="de Baynast K."/>
            <person name="Wissotski M."/>
            <person name="Liu L."/>
            <person name="Talag J."/>
            <person name="Goicoechea J."/>
            <person name="Angelova A."/>
            <person name="Jetty R."/>
            <person name="Kudrna D."/>
            <person name="Golser W."/>
            <person name="Rivera L."/>
            <person name="Zhang J."/>
            <person name="Wing R."/>
        </authorList>
    </citation>
    <scope>NUCLEOTIDE SEQUENCE</scope>
</reference>
<comment type="similarity">
    <text evidence="1">Belongs to the plant acyltransferase family.</text>
</comment>
<organism evidence="2 3">
    <name type="scientific">Leersia perrieri</name>
    <dbReference type="NCBI Taxonomy" id="77586"/>
    <lineage>
        <taxon>Eukaryota</taxon>
        <taxon>Viridiplantae</taxon>
        <taxon>Streptophyta</taxon>
        <taxon>Embryophyta</taxon>
        <taxon>Tracheophyta</taxon>
        <taxon>Spermatophyta</taxon>
        <taxon>Magnoliopsida</taxon>
        <taxon>Liliopsida</taxon>
        <taxon>Poales</taxon>
        <taxon>Poaceae</taxon>
        <taxon>BOP clade</taxon>
        <taxon>Oryzoideae</taxon>
        <taxon>Oryzeae</taxon>
        <taxon>Oryzinae</taxon>
        <taxon>Leersia</taxon>
    </lineage>
</organism>
<dbReference type="Gramene" id="LPERR04G01790.1">
    <property type="protein sequence ID" value="LPERR04G01790.1"/>
    <property type="gene ID" value="LPERR04G01790"/>
</dbReference>
<evidence type="ECO:0000313" key="2">
    <source>
        <dbReference type="EnsemblPlants" id="LPERR04G01790.1"/>
    </source>
</evidence>
<dbReference type="Gene3D" id="3.30.559.10">
    <property type="entry name" value="Chloramphenicol acetyltransferase-like domain"/>
    <property type="match status" value="1"/>
</dbReference>
<dbReference type="InterPro" id="IPR023213">
    <property type="entry name" value="CAT-like_dom_sf"/>
</dbReference>
<name>A0A0D9W2B0_9ORYZ</name>
<dbReference type="InterPro" id="IPR050898">
    <property type="entry name" value="Plant_acyltransferase"/>
</dbReference>
<dbReference type="Proteomes" id="UP000032180">
    <property type="component" value="Chromosome 4"/>
</dbReference>
<dbReference type="EnsemblPlants" id="LPERR04G01790.1">
    <property type="protein sequence ID" value="LPERR04G01790.1"/>
    <property type="gene ID" value="LPERR04G01790"/>
</dbReference>
<evidence type="ECO:0000256" key="1">
    <source>
        <dbReference type="ARBA" id="ARBA00009861"/>
    </source>
</evidence>
<dbReference type="AlphaFoldDB" id="A0A0D9W2B0"/>
<proteinExistence type="inferred from homology"/>
<sequence length="168" mass="18555">MTIKTALSQALVFAANVRNHVGAKEGYYGNCVMSELAMPTSGEVANQRLRIIRRAKEQIPLQFKNGSDGMNGGDVGLGVLFGYNAFYVASWQNIGFEAPDFGGGKEAWVMCHVESTAVPSCVVWLPRVVIGCFISKTFDTDVRTLRMQWPPHSARTSSKKKELYFILT</sequence>
<keyword evidence="3" id="KW-1185">Reference proteome</keyword>
<evidence type="ECO:0000313" key="3">
    <source>
        <dbReference type="Proteomes" id="UP000032180"/>
    </source>
</evidence>
<dbReference type="GO" id="GO:0050734">
    <property type="term" value="F:hydroxycinnamoyltransferase activity"/>
    <property type="evidence" value="ECO:0007669"/>
    <property type="project" value="UniProtKB-ARBA"/>
</dbReference>
<dbReference type="Pfam" id="PF02458">
    <property type="entry name" value="Transferase"/>
    <property type="match status" value="1"/>
</dbReference>
<dbReference type="HOGENOM" id="CLU_1588836_0_0_1"/>
<accession>A0A0D9W2B0</accession>